<keyword evidence="2 6" id="KW-0349">Heme</keyword>
<evidence type="ECO:0000259" key="8">
    <source>
        <dbReference type="PROSITE" id="PS51007"/>
    </source>
</evidence>
<evidence type="ECO:0000313" key="9">
    <source>
        <dbReference type="EMBL" id="ANU08791.1"/>
    </source>
</evidence>
<evidence type="ECO:0000256" key="3">
    <source>
        <dbReference type="ARBA" id="ARBA00022723"/>
    </source>
</evidence>
<accession>A0A1C7DBV1</accession>
<feature type="domain" description="Cytochrome c" evidence="8">
    <location>
        <begin position="67"/>
        <end position="168"/>
    </location>
</feature>
<evidence type="ECO:0000256" key="7">
    <source>
        <dbReference type="SAM" id="MobiDB-lite"/>
    </source>
</evidence>
<dbReference type="InterPro" id="IPR036909">
    <property type="entry name" value="Cyt_c-like_dom_sf"/>
</dbReference>
<evidence type="ECO:0000256" key="4">
    <source>
        <dbReference type="ARBA" id="ARBA00022982"/>
    </source>
</evidence>
<organism evidence="9 10">
    <name type="scientific">Paraurantiacibacter namhicola</name>
    <dbReference type="NCBI Taxonomy" id="645517"/>
    <lineage>
        <taxon>Bacteria</taxon>
        <taxon>Pseudomonadati</taxon>
        <taxon>Pseudomonadota</taxon>
        <taxon>Alphaproteobacteria</taxon>
        <taxon>Sphingomonadales</taxon>
        <taxon>Erythrobacteraceae</taxon>
        <taxon>Paraurantiacibacter</taxon>
    </lineage>
</organism>
<dbReference type="PATRIC" id="fig|645517.4.peg.2496"/>
<sequence length="235" mass="23246">MNDRTNTIFGWVLFSGVVALGLSAISTRVFHADSSEAPETFGYPIEGVSTGEEEDAGPSLATLLATGSADAGEAVFAKCTACHTIAQGGAAGIGPNLYAIMGKPIGKHAAGFAYSSALSGHGGDWTYENMDAWLKAPNGFASGTKMSFAGLSKPEDRANVILYMRANGGGPPLPEPEAEEAAPAEGEVDGAGEGPGGVEGAEANSVEAAGAMGAPQPVPGSGAAASNSGGAKIGD</sequence>
<gene>
    <name evidence="9" type="primary">cycM</name>
    <name evidence="9" type="ORF">A6F65_02513</name>
</gene>
<name>A0A1C7DBV1_9SPHN</name>
<dbReference type="PROSITE" id="PS51007">
    <property type="entry name" value="CYTC"/>
    <property type="match status" value="1"/>
</dbReference>
<evidence type="ECO:0000313" key="10">
    <source>
        <dbReference type="Proteomes" id="UP000092698"/>
    </source>
</evidence>
<evidence type="ECO:0000256" key="6">
    <source>
        <dbReference type="PROSITE-ProRule" id="PRU00433"/>
    </source>
</evidence>
<keyword evidence="4" id="KW-0249">Electron transport</keyword>
<dbReference type="STRING" id="645517.A6F65_02513"/>
<feature type="compositionally biased region" description="Acidic residues" evidence="7">
    <location>
        <begin position="176"/>
        <end position="190"/>
    </location>
</feature>
<dbReference type="InterPro" id="IPR009056">
    <property type="entry name" value="Cyt_c-like_dom"/>
</dbReference>
<dbReference type="GO" id="GO:0009055">
    <property type="term" value="F:electron transfer activity"/>
    <property type="evidence" value="ECO:0007669"/>
    <property type="project" value="InterPro"/>
</dbReference>
<reference evidence="9 10" key="1">
    <citation type="submission" date="2016-07" db="EMBL/GenBank/DDBJ databases">
        <title>Complete genome sequence of Altererythrobacter namhicola JCM 16345T, containing esterase-encoding genes.</title>
        <authorList>
            <person name="Cheng H."/>
            <person name="Wu Y.-H."/>
            <person name="Jian S.-L."/>
            <person name="Huo Y.-Y."/>
            <person name="Wang C.-S."/>
            <person name="Xu X.-W."/>
        </authorList>
    </citation>
    <scope>NUCLEOTIDE SEQUENCE [LARGE SCALE GENOMIC DNA]</scope>
    <source>
        <strain evidence="9 10">JCM 16345</strain>
    </source>
</reference>
<dbReference type="Proteomes" id="UP000092698">
    <property type="component" value="Chromosome"/>
</dbReference>
<keyword evidence="5 6" id="KW-0408">Iron</keyword>
<feature type="region of interest" description="Disordered" evidence="7">
    <location>
        <begin position="166"/>
        <end position="235"/>
    </location>
</feature>
<evidence type="ECO:0000256" key="5">
    <source>
        <dbReference type="ARBA" id="ARBA00023004"/>
    </source>
</evidence>
<keyword evidence="1" id="KW-0813">Transport</keyword>
<dbReference type="OrthoDB" id="9805828at2"/>
<dbReference type="SUPFAM" id="SSF46626">
    <property type="entry name" value="Cytochrome c"/>
    <property type="match status" value="1"/>
</dbReference>
<evidence type="ECO:0000256" key="1">
    <source>
        <dbReference type="ARBA" id="ARBA00022448"/>
    </source>
</evidence>
<evidence type="ECO:0000256" key="2">
    <source>
        <dbReference type="ARBA" id="ARBA00022617"/>
    </source>
</evidence>
<dbReference type="GO" id="GO:0020037">
    <property type="term" value="F:heme binding"/>
    <property type="evidence" value="ECO:0007669"/>
    <property type="project" value="InterPro"/>
</dbReference>
<dbReference type="GO" id="GO:0046872">
    <property type="term" value="F:metal ion binding"/>
    <property type="evidence" value="ECO:0007669"/>
    <property type="project" value="UniProtKB-KW"/>
</dbReference>
<dbReference type="PRINTS" id="PR00604">
    <property type="entry name" value="CYTCHRMECIAB"/>
</dbReference>
<feature type="compositionally biased region" description="Low complexity" evidence="7">
    <location>
        <begin position="220"/>
        <end position="235"/>
    </location>
</feature>
<dbReference type="EMBL" id="CP016545">
    <property type="protein sequence ID" value="ANU08791.1"/>
    <property type="molecule type" value="Genomic_DNA"/>
</dbReference>
<dbReference type="Gene3D" id="1.10.760.10">
    <property type="entry name" value="Cytochrome c-like domain"/>
    <property type="match status" value="1"/>
</dbReference>
<proteinExistence type="predicted"/>
<dbReference type="Pfam" id="PF00034">
    <property type="entry name" value="Cytochrom_C"/>
    <property type="match status" value="1"/>
</dbReference>
<dbReference type="KEGG" id="anh:A6F65_02513"/>
<dbReference type="AlphaFoldDB" id="A0A1C7DBV1"/>
<dbReference type="PANTHER" id="PTHR11961">
    <property type="entry name" value="CYTOCHROME C"/>
    <property type="match status" value="1"/>
</dbReference>
<keyword evidence="3 6" id="KW-0479">Metal-binding</keyword>
<protein>
    <submittedName>
        <fullName evidence="9">Cytochrome c-552</fullName>
    </submittedName>
</protein>
<dbReference type="RefSeq" id="WP_067789425.1">
    <property type="nucleotide sequence ID" value="NZ_CP016545.1"/>
</dbReference>
<keyword evidence="10" id="KW-1185">Reference proteome</keyword>
<dbReference type="InterPro" id="IPR002327">
    <property type="entry name" value="Cyt_c_1A/1B"/>
</dbReference>